<dbReference type="PROSITE" id="PS50206">
    <property type="entry name" value="RHODANESE_3"/>
    <property type="match status" value="1"/>
</dbReference>
<dbReference type="AlphaFoldDB" id="Q2KWG8"/>
<dbReference type="SUPFAM" id="SSF52821">
    <property type="entry name" value="Rhodanese/Cell cycle control phosphatase"/>
    <property type="match status" value="1"/>
</dbReference>
<keyword evidence="1" id="KW-1133">Transmembrane helix</keyword>
<dbReference type="HOGENOM" id="CLU_107126_1_0_4"/>
<feature type="transmembrane region" description="Helical" evidence="1">
    <location>
        <begin position="117"/>
        <end position="137"/>
    </location>
</feature>
<dbReference type="InterPro" id="IPR036873">
    <property type="entry name" value="Rhodanese-like_dom_sf"/>
</dbReference>
<dbReference type="Proteomes" id="UP000001977">
    <property type="component" value="Chromosome"/>
</dbReference>
<feature type="transmembrane region" description="Helical" evidence="1">
    <location>
        <begin position="143"/>
        <end position="164"/>
    </location>
</feature>
<dbReference type="eggNOG" id="COG0607">
    <property type="taxonomic scope" value="Bacteria"/>
</dbReference>
<name>Q2KWG8_BORA1</name>
<sequence>MSLPLISAQTAKARIAQGAVLADIRSMDEYAREHIAQARHVPVESLQSKKMASDGAKAVIFYCKSGNRTKMNAAALRAGVEGEAYILDGGLDAWKKAGLSVEKNAAQPLELQRQVQITVGLLVLLGTILGAAVSPWFLLLSGFVGTGLFVAGVTGFCGMARLLMRMPWNQQALLK</sequence>
<dbReference type="InterPro" id="IPR050229">
    <property type="entry name" value="GlpE_sulfurtransferase"/>
</dbReference>
<dbReference type="PANTHER" id="PTHR43031:SF7">
    <property type="entry name" value="NITRIC OXIDE REDUCTASE FLRD-NAD(+) REDUCTASE"/>
    <property type="match status" value="1"/>
</dbReference>
<dbReference type="Pfam" id="PF00581">
    <property type="entry name" value="Rhodanese"/>
    <property type="match status" value="1"/>
</dbReference>
<evidence type="ECO:0000313" key="4">
    <source>
        <dbReference type="Proteomes" id="UP000001977"/>
    </source>
</evidence>
<dbReference type="STRING" id="360910.BAV2677"/>
<dbReference type="InterPro" id="IPR001763">
    <property type="entry name" value="Rhodanese-like_dom"/>
</dbReference>
<reference evidence="3 4" key="1">
    <citation type="journal article" date="2006" name="J. Bacteriol.">
        <title>Comparison of the genome sequence of the poultry pathogen Bordetella avium with those of B. bronchiseptica, B. pertussis, and B. parapertussis reveals extensive diversity in surface structures associated with host interaction.</title>
        <authorList>
            <person name="Sebaihia M."/>
            <person name="Preston A."/>
            <person name="Maskell D.J."/>
            <person name="Kuzmiak H."/>
            <person name="Connell T.D."/>
            <person name="King N.D."/>
            <person name="Orndorff P.E."/>
            <person name="Miyamoto D.M."/>
            <person name="Thomson N.R."/>
            <person name="Harris D."/>
            <person name="Goble A."/>
            <person name="Lord A."/>
            <person name="Murphy L."/>
            <person name="Quail M.A."/>
            <person name="Rutter S."/>
            <person name="Squares R."/>
            <person name="Squares S."/>
            <person name="Woodward J."/>
            <person name="Parkhill J."/>
            <person name="Temple L.M."/>
        </authorList>
    </citation>
    <scope>NUCLEOTIDE SEQUENCE [LARGE SCALE GENOMIC DNA]</scope>
    <source>
        <strain evidence="3 4">197N</strain>
    </source>
</reference>
<dbReference type="PANTHER" id="PTHR43031">
    <property type="entry name" value="FAD-DEPENDENT OXIDOREDUCTASE"/>
    <property type="match status" value="1"/>
</dbReference>
<dbReference type="KEGG" id="bav:BAV2677"/>
<gene>
    <name evidence="3" type="ordered locus">BAV2677</name>
</gene>
<dbReference type="RefSeq" id="WP_012418320.1">
    <property type="nucleotide sequence ID" value="NC_010645.1"/>
</dbReference>
<dbReference type="SMART" id="SM00450">
    <property type="entry name" value="RHOD"/>
    <property type="match status" value="1"/>
</dbReference>
<dbReference type="Pfam" id="PF11127">
    <property type="entry name" value="YgaP-like_TM"/>
    <property type="match status" value="1"/>
</dbReference>
<evidence type="ECO:0000259" key="2">
    <source>
        <dbReference type="PROSITE" id="PS50206"/>
    </source>
</evidence>
<dbReference type="Gene3D" id="6.10.140.1340">
    <property type="match status" value="1"/>
</dbReference>
<keyword evidence="1" id="KW-0812">Transmembrane</keyword>
<proteinExistence type="predicted"/>
<dbReference type="InterPro" id="IPR021309">
    <property type="entry name" value="YgaP-like_TM"/>
</dbReference>
<dbReference type="GeneID" id="92934138"/>
<keyword evidence="4" id="KW-1185">Reference proteome</keyword>
<evidence type="ECO:0000313" key="3">
    <source>
        <dbReference type="EMBL" id="CAJ50288.1"/>
    </source>
</evidence>
<dbReference type="Gene3D" id="3.40.250.10">
    <property type="entry name" value="Rhodanese-like domain"/>
    <property type="match status" value="1"/>
</dbReference>
<organism evidence="3 4">
    <name type="scientific">Bordetella avium (strain 197N)</name>
    <dbReference type="NCBI Taxonomy" id="360910"/>
    <lineage>
        <taxon>Bacteria</taxon>
        <taxon>Pseudomonadati</taxon>
        <taxon>Pseudomonadota</taxon>
        <taxon>Betaproteobacteria</taxon>
        <taxon>Burkholderiales</taxon>
        <taxon>Alcaligenaceae</taxon>
        <taxon>Bordetella</taxon>
    </lineage>
</organism>
<feature type="domain" description="Rhodanese" evidence="2">
    <location>
        <begin position="15"/>
        <end position="103"/>
    </location>
</feature>
<dbReference type="EMBL" id="AM167904">
    <property type="protein sequence ID" value="CAJ50288.1"/>
    <property type="molecule type" value="Genomic_DNA"/>
</dbReference>
<evidence type="ECO:0000256" key="1">
    <source>
        <dbReference type="SAM" id="Phobius"/>
    </source>
</evidence>
<protein>
    <submittedName>
        <fullName evidence="3">Detoxifying sulphurtransferase</fullName>
    </submittedName>
</protein>
<dbReference type="OrthoDB" id="1445766at2"/>
<keyword evidence="1" id="KW-0472">Membrane</keyword>
<accession>Q2KWG8</accession>